<dbReference type="GeneID" id="14297603"/>
<dbReference type="Pfam" id="PF08809">
    <property type="entry name" value="DUF1799"/>
    <property type="match status" value="1"/>
</dbReference>
<dbReference type="InterPro" id="IPR014915">
    <property type="entry name" value="Phage_TLS_TfmB"/>
</dbReference>
<dbReference type="EMBL" id="AB720063">
    <property type="protein sequence ID" value="BAM29088.1"/>
    <property type="molecule type" value="Genomic_DNA"/>
</dbReference>
<dbReference type="OrthoDB" id="26452at10239"/>
<proteinExistence type="predicted"/>
<keyword evidence="2" id="KW-1185">Reference proteome</keyword>
<sequence>MWPELWPMFEVFFDVNSSWRCGPSGPLCWDRAVVFDVLRHKGITGEERDELMRWLSVAEAAALRQLAKN</sequence>
<reference evidence="1 2" key="1">
    <citation type="journal article" date="2014" name="Appl. Environ. Microbiol.">
        <title>Characterization of Bacteriophages Cp1 and Cp2, the Strain-Typing Agents for Xanthomonas axonopodis pv. citri.</title>
        <authorList>
            <person name="Ahmad A.A."/>
            <person name="Ogawa M."/>
            <person name="Kawasaki T."/>
            <person name="Fujie M."/>
            <person name="Yamada T."/>
        </authorList>
    </citation>
    <scope>NUCLEOTIDE SEQUENCE [LARGE SCALE GENOMIC DNA]</scope>
</reference>
<accession>I7HBB8</accession>
<organism evidence="1 2">
    <name type="scientific">Xanthomonas phage CP1</name>
    <dbReference type="NCBI Taxonomy" id="2994055"/>
    <lineage>
        <taxon>Viruses</taxon>
        <taxon>Duplodnaviria</taxon>
        <taxon>Heunggongvirae</taxon>
        <taxon>Uroviricota</taxon>
        <taxon>Caudoviricetes</taxon>
        <taxon>Klementvirus</taxon>
        <taxon>Klementvirus CP1</taxon>
    </lineage>
</organism>
<protein>
    <submittedName>
        <fullName evidence="1">Uncharacterized protein</fullName>
    </submittedName>
</protein>
<evidence type="ECO:0000313" key="2">
    <source>
        <dbReference type="Proteomes" id="UP000003122"/>
    </source>
</evidence>
<dbReference type="RefSeq" id="YP_007238086.1">
    <property type="nucleotide sequence ID" value="NC_019933.2"/>
</dbReference>
<evidence type="ECO:0000313" key="1">
    <source>
        <dbReference type="EMBL" id="BAM29088.1"/>
    </source>
</evidence>
<name>I7HBB8_9CAUD</name>
<dbReference type="Proteomes" id="UP000003122">
    <property type="component" value="Segment"/>
</dbReference>
<dbReference type="KEGG" id="vg:14297603"/>